<evidence type="ECO:0000256" key="3">
    <source>
        <dbReference type="RuleBase" id="RU000524"/>
    </source>
</evidence>
<dbReference type="PROSITE" id="PS50935">
    <property type="entry name" value="SSB"/>
    <property type="match status" value="1"/>
</dbReference>
<keyword evidence="6" id="KW-1185">Reference proteome</keyword>
<keyword evidence="1 2" id="KW-0238">DNA-binding</keyword>
<evidence type="ECO:0000256" key="2">
    <source>
        <dbReference type="HAMAP-Rule" id="MF_00984"/>
    </source>
</evidence>
<dbReference type="SUPFAM" id="SSF50249">
    <property type="entry name" value="Nucleic acid-binding proteins"/>
    <property type="match status" value="1"/>
</dbReference>
<proteinExistence type="inferred from homology"/>
<dbReference type="NCBIfam" id="TIGR00621">
    <property type="entry name" value="ssb"/>
    <property type="match status" value="1"/>
</dbReference>
<evidence type="ECO:0000256" key="4">
    <source>
        <dbReference type="SAM" id="MobiDB-lite"/>
    </source>
</evidence>
<protein>
    <recommendedName>
        <fullName evidence="2 3">Single-stranded DNA-binding protein</fullName>
        <shortName evidence="2">SSB</shortName>
    </recommendedName>
</protein>
<dbReference type="PANTHER" id="PTHR10302:SF27">
    <property type="entry name" value="SINGLE-STRANDED DNA-BINDING PROTEIN"/>
    <property type="match status" value="1"/>
</dbReference>
<dbReference type="HAMAP" id="MF_00984">
    <property type="entry name" value="SSB"/>
    <property type="match status" value="1"/>
</dbReference>
<feature type="region of interest" description="Disordered" evidence="4">
    <location>
        <begin position="109"/>
        <end position="153"/>
    </location>
</feature>
<accession>A0ABS4GGH1</accession>
<evidence type="ECO:0000313" key="5">
    <source>
        <dbReference type="EMBL" id="MBP1926797.1"/>
    </source>
</evidence>
<feature type="compositionally biased region" description="Acidic residues" evidence="4">
    <location>
        <begin position="134"/>
        <end position="153"/>
    </location>
</feature>
<name>A0ABS4GGH1_9FIRM</name>
<evidence type="ECO:0000256" key="1">
    <source>
        <dbReference type="ARBA" id="ARBA00023125"/>
    </source>
</evidence>
<dbReference type="Pfam" id="PF00436">
    <property type="entry name" value="SSB"/>
    <property type="match status" value="1"/>
</dbReference>
<feature type="short sequence motif" description="Important for interaction with partner proteins" evidence="2">
    <location>
        <begin position="148"/>
        <end position="153"/>
    </location>
</feature>
<dbReference type="InterPro" id="IPR000424">
    <property type="entry name" value="Primosome_PriB/ssb"/>
</dbReference>
<gene>
    <name evidence="5" type="ORF">J2Z76_002667</name>
</gene>
<comment type="subunit">
    <text evidence="2">Homotetramer.</text>
</comment>
<dbReference type="CDD" id="cd04496">
    <property type="entry name" value="SSB_OBF"/>
    <property type="match status" value="1"/>
</dbReference>
<keyword evidence="2" id="KW-0235">DNA replication</keyword>
<keyword evidence="2" id="KW-0233">DNA recombination</keyword>
<reference evidence="5 6" key="1">
    <citation type="submission" date="2021-03" db="EMBL/GenBank/DDBJ databases">
        <title>Genomic Encyclopedia of Type Strains, Phase IV (KMG-IV): sequencing the most valuable type-strain genomes for metagenomic binning, comparative biology and taxonomic classification.</title>
        <authorList>
            <person name="Goeker M."/>
        </authorList>
    </citation>
    <scope>NUCLEOTIDE SEQUENCE [LARGE SCALE GENOMIC DNA]</scope>
    <source>
        <strain evidence="5 6">DSM 24004</strain>
    </source>
</reference>
<dbReference type="PANTHER" id="PTHR10302">
    <property type="entry name" value="SINGLE-STRANDED DNA-BINDING PROTEIN"/>
    <property type="match status" value="1"/>
</dbReference>
<dbReference type="InterPro" id="IPR012340">
    <property type="entry name" value="NA-bd_OB-fold"/>
</dbReference>
<dbReference type="Gene3D" id="2.40.50.140">
    <property type="entry name" value="Nucleic acid-binding proteins"/>
    <property type="match status" value="1"/>
</dbReference>
<keyword evidence="2" id="KW-0234">DNA repair</keyword>
<dbReference type="GO" id="GO:0003677">
    <property type="term" value="F:DNA binding"/>
    <property type="evidence" value="ECO:0007669"/>
    <property type="project" value="UniProtKB-KW"/>
</dbReference>
<organism evidence="5 6">
    <name type="scientific">Sedimentibacter acidaminivorans</name>
    <dbReference type="NCBI Taxonomy" id="913099"/>
    <lineage>
        <taxon>Bacteria</taxon>
        <taxon>Bacillati</taxon>
        <taxon>Bacillota</taxon>
        <taxon>Tissierellia</taxon>
        <taxon>Sedimentibacter</taxon>
    </lineage>
</organism>
<keyword evidence="2" id="KW-0227">DNA damage</keyword>
<evidence type="ECO:0000313" key="6">
    <source>
        <dbReference type="Proteomes" id="UP001519342"/>
    </source>
</evidence>
<comment type="caution">
    <text evidence="5">The sequence shown here is derived from an EMBL/GenBank/DDBJ whole genome shotgun (WGS) entry which is preliminary data.</text>
</comment>
<comment type="function">
    <text evidence="2">Plays an important role in DNA replication, recombination and repair. Binds to ssDNA and to an array of partner proteins to recruit them to their sites of action during DNA metabolism.</text>
</comment>
<dbReference type="InterPro" id="IPR011344">
    <property type="entry name" value="ssDNA-bd"/>
</dbReference>
<dbReference type="Proteomes" id="UP001519342">
    <property type="component" value="Unassembled WGS sequence"/>
</dbReference>
<dbReference type="EMBL" id="JAGGKS010000008">
    <property type="protein sequence ID" value="MBP1926797.1"/>
    <property type="molecule type" value="Genomic_DNA"/>
</dbReference>
<sequence length="153" mass="16713">MNSVVLIGRLARDPELKFVPATGMAVTRLTLAVDKDLFGDKKQQAISQGKPTADFINVTVFGKSAENCANYLSKGRQCAVHGRISTGSYTTQSGEKRYTTDVIADKVEFIGSKDQGSPSPQGKPVKPDSSYFDDFPDDDNDIFQPVDDEEIPF</sequence>
<comment type="caution">
    <text evidence="2">Lacks conserved residue(s) required for the propagation of feature annotation.</text>
</comment>
<dbReference type="RefSeq" id="WP_209512518.1">
    <property type="nucleotide sequence ID" value="NZ_JAGGKS010000008.1"/>
</dbReference>